<proteinExistence type="predicted"/>
<keyword evidence="2" id="KW-1185">Reference proteome</keyword>
<protein>
    <submittedName>
        <fullName evidence="1">Uncharacterized protein</fullName>
    </submittedName>
</protein>
<sequence>MTNPIEHRQFREEHPLNAITGDYDLFAIWPYKQGANRYNKYGNDRRMLGTTQAWSQRRRIASQLERYFTTQGQGTKLGNMTNRIYEVGQTVNSVIANIRIPRNRGSQWGPFPKRNVLWHSDEAARPFVNDVDLPLIAFTPARNEVVIQTLQGFKEFIDLCIKSGIKVTLAEGWAMNPSTEKPNRLGQGYNNLVPSDWRGGQWIVPPWYNA</sequence>
<dbReference type="InterPro" id="IPR035099">
    <property type="entry name" value="Anthrax_toxin_C-terminal"/>
</dbReference>
<dbReference type="SUPFAM" id="SSF81298">
    <property type="entry name" value="Adenylylcyclase toxin (the edema factor)"/>
    <property type="match status" value="1"/>
</dbReference>
<dbReference type="Proteomes" id="UP001569414">
    <property type="component" value="Unassembled WGS sequence"/>
</dbReference>
<dbReference type="Gene3D" id="3.30.70.1720">
    <property type="match status" value="1"/>
</dbReference>
<evidence type="ECO:0000313" key="2">
    <source>
        <dbReference type="Proteomes" id="UP001569414"/>
    </source>
</evidence>
<dbReference type="RefSeq" id="WP_371844402.1">
    <property type="nucleotide sequence ID" value="NZ_JBGMEL010000017.1"/>
</dbReference>
<reference evidence="1 2" key="1">
    <citation type="submission" date="2024-08" db="EMBL/GenBank/DDBJ databases">
        <authorList>
            <person name="Ishaq N."/>
        </authorList>
    </citation>
    <scope>NUCLEOTIDE SEQUENCE [LARGE SCALE GENOMIC DNA]</scope>
    <source>
        <strain evidence="1 2">JCM 30400</strain>
    </source>
</reference>
<gene>
    <name evidence="1" type="ORF">ACCI51_15630</name>
</gene>
<name>A0ABV4NR21_9GAMM</name>
<organism evidence="1 2">
    <name type="scientific">Microbulbifer echini</name>
    <dbReference type="NCBI Taxonomy" id="1529067"/>
    <lineage>
        <taxon>Bacteria</taxon>
        <taxon>Pseudomonadati</taxon>
        <taxon>Pseudomonadota</taxon>
        <taxon>Gammaproteobacteria</taxon>
        <taxon>Cellvibrionales</taxon>
        <taxon>Microbulbiferaceae</taxon>
        <taxon>Microbulbifer</taxon>
    </lineage>
</organism>
<dbReference type="EMBL" id="JBGMEL010000017">
    <property type="protein sequence ID" value="MFA0791979.1"/>
    <property type="molecule type" value="Genomic_DNA"/>
</dbReference>
<comment type="caution">
    <text evidence="1">The sequence shown here is derived from an EMBL/GenBank/DDBJ whole genome shotgun (WGS) entry which is preliminary data.</text>
</comment>
<accession>A0ABV4NR21</accession>
<evidence type="ECO:0000313" key="1">
    <source>
        <dbReference type="EMBL" id="MFA0791979.1"/>
    </source>
</evidence>